<dbReference type="OrthoDB" id="9813876at2"/>
<gene>
    <name evidence="1" type="ORF">ETU09_02910</name>
</gene>
<proteinExistence type="predicted"/>
<keyword evidence="2" id="KW-1185">Reference proteome</keyword>
<dbReference type="Proteomes" id="UP000319499">
    <property type="component" value="Unassembled WGS sequence"/>
</dbReference>
<evidence type="ECO:0008006" key="3">
    <source>
        <dbReference type="Google" id="ProtNLM"/>
    </source>
</evidence>
<name>A0A563DHB5_9FLAO</name>
<dbReference type="EMBL" id="SELH01000014">
    <property type="protein sequence ID" value="TWP29411.1"/>
    <property type="molecule type" value="Genomic_DNA"/>
</dbReference>
<evidence type="ECO:0000313" key="2">
    <source>
        <dbReference type="Proteomes" id="UP000319499"/>
    </source>
</evidence>
<protein>
    <recommendedName>
        <fullName evidence="3">Glycosyl transferase family 28 C-terminal domain-containing protein</fullName>
    </recommendedName>
</protein>
<accession>A0A563DHB5</accession>
<comment type="caution">
    <text evidence="1">The sequence shown here is derived from an EMBL/GenBank/DDBJ whole genome shotgun (WGS) entry which is preliminary data.</text>
</comment>
<evidence type="ECO:0000313" key="1">
    <source>
        <dbReference type="EMBL" id="TWP29411.1"/>
    </source>
</evidence>
<organism evidence="1 2">
    <name type="scientific">Apibacter muscae</name>
    <dbReference type="NCBI Taxonomy" id="2509004"/>
    <lineage>
        <taxon>Bacteria</taxon>
        <taxon>Pseudomonadati</taxon>
        <taxon>Bacteroidota</taxon>
        <taxon>Flavobacteriia</taxon>
        <taxon>Flavobacteriales</taxon>
        <taxon>Weeksellaceae</taxon>
        <taxon>Apibacter</taxon>
    </lineage>
</organism>
<sequence length="279" mass="33621">MILIYAYGAGLGHLKRVSDFIISEKIFPEDCLILTNSKYSDFWQNKWKIISIEPFIFKNPQLFFTFFQEIESRYTIEKFIVDTFPLGFHGELKECIKQFKNEKILLARILSKHYFEKYSESFYYSTIYIIEKGIYYPAKFAEKIKPYQLKYYVKEKEIPKNLNFPFFLIIHSQPLSEVIYLYKLADMYRTNQKIVILTMEKATTPFWDCTNTYIFYTTQTALNFIKRAEKIFSGCGFNTMRLLSEWENKCLFIPFPRTYDDQFLRKDNYLHMNSNFIID</sequence>
<dbReference type="AlphaFoldDB" id="A0A563DHB5"/>
<dbReference type="RefSeq" id="WP_146291784.1">
    <property type="nucleotide sequence ID" value="NZ_SELH01000014.1"/>
</dbReference>
<reference evidence="1 2" key="1">
    <citation type="submission" date="2019-02" db="EMBL/GenBank/DDBJ databases">
        <title>Apibacter muscae sp. nov.: a novel member of the house fly microbiota.</title>
        <authorList>
            <person name="Park R."/>
        </authorList>
    </citation>
    <scope>NUCLEOTIDE SEQUENCE [LARGE SCALE GENOMIC DNA]</scope>
    <source>
        <strain evidence="1 2">AL1</strain>
    </source>
</reference>